<keyword evidence="2" id="KW-0812">Transmembrane</keyword>
<evidence type="ECO:0000256" key="1">
    <source>
        <dbReference type="SAM" id="MobiDB-lite"/>
    </source>
</evidence>
<comment type="caution">
    <text evidence="3">The sequence shown here is derived from an EMBL/GenBank/DDBJ whole genome shotgun (WGS) entry which is preliminary data.</text>
</comment>
<dbReference type="RefSeq" id="WP_039345742.1">
    <property type="nucleotide sequence ID" value="NZ_PGEZ01000001.1"/>
</dbReference>
<keyword evidence="2" id="KW-0472">Membrane</keyword>
<dbReference type="AlphaFoldDB" id="A0A0B2BPH0"/>
<dbReference type="Proteomes" id="UP000230842">
    <property type="component" value="Unassembled WGS sequence"/>
</dbReference>
<gene>
    <name evidence="3" type="ORF">CLV56_0804</name>
</gene>
<reference evidence="3 4" key="1">
    <citation type="submission" date="2017-11" db="EMBL/GenBank/DDBJ databases">
        <title>Genomic Encyclopedia of Archaeal and Bacterial Type Strains, Phase II (KMG-II): From Individual Species to Whole Genera.</title>
        <authorList>
            <person name="Goeker M."/>
        </authorList>
    </citation>
    <scope>NUCLEOTIDE SEQUENCE [LARGE SCALE GENOMIC DNA]</scope>
    <source>
        <strain evidence="3 4">DSM 27763</strain>
    </source>
</reference>
<name>A0A0B2BPH0_9ACTN</name>
<sequence>MSSAPRQDAGPAGSAADEPSTGELVSRLSSELSTLVRDELRLAQLEVTGKAKQAGIGAGILGAAGLLALYGVGTLVATAVLALALVVDAWLAALIVAVLLLAAAGFAALMGRNRVKRATPPLPKRAVDNVKADVDAIQHARDH</sequence>
<evidence type="ECO:0000256" key="2">
    <source>
        <dbReference type="SAM" id="Phobius"/>
    </source>
</evidence>
<feature type="transmembrane region" description="Helical" evidence="2">
    <location>
        <begin position="89"/>
        <end position="109"/>
    </location>
</feature>
<dbReference type="Pfam" id="PF07332">
    <property type="entry name" value="Phage_holin_3_6"/>
    <property type="match status" value="1"/>
</dbReference>
<evidence type="ECO:0000313" key="3">
    <source>
        <dbReference type="EMBL" id="PJJ56595.1"/>
    </source>
</evidence>
<proteinExistence type="predicted"/>
<evidence type="ECO:0000313" key="4">
    <source>
        <dbReference type="Proteomes" id="UP000230842"/>
    </source>
</evidence>
<organism evidence="3 4">
    <name type="scientific">Mumia flava</name>
    <dbReference type="NCBI Taxonomy" id="1348852"/>
    <lineage>
        <taxon>Bacteria</taxon>
        <taxon>Bacillati</taxon>
        <taxon>Actinomycetota</taxon>
        <taxon>Actinomycetes</taxon>
        <taxon>Propionibacteriales</taxon>
        <taxon>Nocardioidaceae</taxon>
        <taxon>Mumia</taxon>
    </lineage>
</organism>
<keyword evidence="2" id="KW-1133">Transmembrane helix</keyword>
<dbReference type="EMBL" id="PGEZ01000001">
    <property type="protein sequence ID" value="PJJ56595.1"/>
    <property type="molecule type" value="Genomic_DNA"/>
</dbReference>
<protein>
    <submittedName>
        <fullName evidence="3">Putative superfamily III holin-X</fullName>
    </submittedName>
</protein>
<feature type="region of interest" description="Disordered" evidence="1">
    <location>
        <begin position="1"/>
        <end position="22"/>
    </location>
</feature>
<keyword evidence="4" id="KW-1185">Reference proteome</keyword>
<accession>A0A0B2BPH0</accession>
<dbReference type="InterPro" id="IPR009937">
    <property type="entry name" value="Phage_holin_3_6"/>
</dbReference>
<feature type="transmembrane region" description="Helical" evidence="2">
    <location>
        <begin position="60"/>
        <end position="83"/>
    </location>
</feature>